<dbReference type="Proteomes" id="UP000266841">
    <property type="component" value="Unassembled WGS sequence"/>
</dbReference>
<organism evidence="2 3">
    <name type="scientific">Thalassiosira oceanica</name>
    <name type="common">Marine diatom</name>
    <dbReference type="NCBI Taxonomy" id="159749"/>
    <lineage>
        <taxon>Eukaryota</taxon>
        <taxon>Sar</taxon>
        <taxon>Stramenopiles</taxon>
        <taxon>Ochrophyta</taxon>
        <taxon>Bacillariophyta</taxon>
        <taxon>Coscinodiscophyceae</taxon>
        <taxon>Thalassiosirophycidae</taxon>
        <taxon>Thalassiosirales</taxon>
        <taxon>Thalassiosiraceae</taxon>
        <taxon>Thalassiosira</taxon>
    </lineage>
</organism>
<feature type="coiled-coil region" evidence="1">
    <location>
        <begin position="4"/>
        <end position="48"/>
    </location>
</feature>
<feature type="non-terminal residue" evidence="2">
    <location>
        <position position="1"/>
    </location>
</feature>
<protein>
    <submittedName>
        <fullName evidence="2">Uncharacterized protein</fullName>
    </submittedName>
</protein>
<name>K0RHI6_THAOC</name>
<keyword evidence="1" id="KW-0175">Coiled coil</keyword>
<gene>
    <name evidence="2" type="ORF">THAOC_29094</name>
</gene>
<evidence type="ECO:0000313" key="2">
    <source>
        <dbReference type="EMBL" id="EJK51709.1"/>
    </source>
</evidence>
<evidence type="ECO:0000313" key="3">
    <source>
        <dbReference type="Proteomes" id="UP000266841"/>
    </source>
</evidence>
<dbReference type="EMBL" id="AGNL01041161">
    <property type="protein sequence ID" value="EJK51709.1"/>
    <property type="molecule type" value="Genomic_DNA"/>
</dbReference>
<evidence type="ECO:0000256" key="1">
    <source>
        <dbReference type="SAM" id="Coils"/>
    </source>
</evidence>
<sequence>QVHRRNARDLLECKESLRSDLEEKVAAIWELERQLQNSLSLNRSYEEKLTKLRGKLGQFEPKFETLRRFVRKVRSSYIADRENVDRLRGDCSRLSSTTRDLLKRIRSKRDEVAVLEGKLQDASQDVASRDAAIEQMESLVQRLSANYARQQKIINAPTKDVCVQVAPTQLNASVHVDFLSNNSKGKQGMSISLDEENMLPLDEFQLLPGHLFDALKNEKFPSRFGDTILPNCLQYRRAIDKL</sequence>
<dbReference type="AlphaFoldDB" id="K0RHI6"/>
<feature type="coiled-coil region" evidence="1">
    <location>
        <begin position="105"/>
        <end position="153"/>
    </location>
</feature>
<dbReference type="Gene3D" id="1.10.287.1490">
    <property type="match status" value="1"/>
</dbReference>
<accession>K0RHI6</accession>
<keyword evidence="3" id="KW-1185">Reference proteome</keyword>
<proteinExistence type="predicted"/>
<reference evidence="2 3" key="1">
    <citation type="journal article" date="2012" name="Genome Biol.">
        <title>Genome and low-iron response of an oceanic diatom adapted to chronic iron limitation.</title>
        <authorList>
            <person name="Lommer M."/>
            <person name="Specht M."/>
            <person name="Roy A.S."/>
            <person name="Kraemer L."/>
            <person name="Andreson R."/>
            <person name="Gutowska M.A."/>
            <person name="Wolf J."/>
            <person name="Bergner S.V."/>
            <person name="Schilhabel M.B."/>
            <person name="Klostermeier U.C."/>
            <person name="Beiko R.G."/>
            <person name="Rosenstiel P."/>
            <person name="Hippler M."/>
            <person name="Laroche J."/>
        </authorList>
    </citation>
    <scope>NUCLEOTIDE SEQUENCE [LARGE SCALE GENOMIC DNA]</scope>
    <source>
        <strain evidence="2 3">CCMP1005</strain>
    </source>
</reference>
<comment type="caution">
    <text evidence="2">The sequence shown here is derived from an EMBL/GenBank/DDBJ whole genome shotgun (WGS) entry which is preliminary data.</text>
</comment>